<name>A0ABW3LS44_9BACI</name>
<dbReference type="EMBL" id="JBHTKJ010000061">
    <property type="protein sequence ID" value="MFD1040154.1"/>
    <property type="molecule type" value="Genomic_DNA"/>
</dbReference>
<feature type="domain" description="DinB-like" evidence="1">
    <location>
        <begin position="25"/>
        <end position="146"/>
    </location>
</feature>
<dbReference type="SUPFAM" id="SSF109854">
    <property type="entry name" value="DinB/YfiT-like putative metalloenzymes"/>
    <property type="match status" value="1"/>
</dbReference>
<dbReference type="Pfam" id="PF12867">
    <property type="entry name" value="DinB_2"/>
    <property type="match status" value="1"/>
</dbReference>
<comment type="caution">
    <text evidence="2">The sequence shown here is derived from an EMBL/GenBank/DDBJ whole genome shotgun (WGS) entry which is preliminary data.</text>
</comment>
<reference evidence="3" key="1">
    <citation type="journal article" date="2019" name="Int. J. Syst. Evol. Microbiol.">
        <title>The Global Catalogue of Microorganisms (GCM) 10K type strain sequencing project: providing services to taxonomists for standard genome sequencing and annotation.</title>
        <authorList>
            <consortium name="The Broad Institute Genomics Platform"/>
            <consortium name="The Broad Institute Genome Sequencing Center for Infectious Disease"/>
            <person name="Wu L."/>
            <person name="Ma J."/>
        </authorList>
    </citation>
    <scope>NUCLEOTIDE SEQUENCE [LARGE SCALE GENOMIC DNA]</scope>
    <source>
        <strain evidence="3">CCUG 56754</strain>
    </source>
</reference>
<dbReference type="RefSeq" id="WP_390363965.1">
    <property type="nucleotide sequence ID" value="NZ_JBHTKJ010000061.1"/>
</dbReference>
<dbReference type="InterPro" id="IPR034660">
    <property type="entry name" value="DinB/YfiT-like"/>
</dbReference>
<dbReference type="InterPro" id="IPR024775">
    <property type="entry name" value="DinB-like"/>
</dbReference>
<evidence type="ECO:0000313" key="2">
    <source>
        <dbReference type="EMBL" id="MFD1040154.1"/>
    </source>
</evidence>
<organism evidence="2 3">
    <name type="scientific">Virgibacillus byunsanensis</name>
    <dbReference type="NCBI Taxonomy" id="570945"/>
    <lineage>
        <taxon>Bacteria</taxon>
        <taxon>Bacillati</taxon>
        <taxon>Bacillota</taxon>
        <taxon>Bacilli</taxon>
        <taxon>Bacillales</taxon>
        <taxon>Bacillaceae</taxon>
        <taxon>Virgibacillus</taxon>
    </lineage>
</organism>
<keyword evidence="3" id="KW-1185">Reference proteome</keyword>
<dbReference type="Proteomes" id="UP001597040">
    <property type="component" value="Unassembled WGS sequence"/>
</dbReference>
<protein>
    <submittedName>
        <fullName evidence="2">DinB family protein</fullName>
    </submittedName>
</protein>
<sequence>MSHVNAILLDQFLANANDRSWYLSFTESVENLSEDQAYWKPNEDCHTIAEIVQHLIYWNETWQIRYQESDVKAVPTIEHNDHSFIVSENKAFAELREQLLEVLLRWQVLLTEEKVEGDVHGFPVAAKWWELLGNAITHNAYHIGQIVFIRKLQKSWDRSSN</sequence>
<dbReference type="Gene3D" id="1.20.120.450">
    <property type="entry name" value="dinb family like domain"/>
    <property type="match status" value="1"/>
</dbReference>
<gene>
    <name evidence="2" type="ORF">ACFQ3N_17415</name>
</gene>
<evidence type="ECO:0000259" key="1">
    <source>
        <dbReference type="Pfam" id="PF12867"/>
    </source>
</evidence>
<evidence type="ECO:0000313" key="3">
    <source>
        <dbReference type="Proteomes" id="UP001597040"/>
    </source>
</evidence>
<accession>A0ABW3LS44</accession>
<proteinExistence type="predicted"/>